<feature type="region of interest" description="Disordered" evidence="1">
    <location>
        <begin position="160"/>
        <end position="179"/>
    </location>
</feature>
<dbReference type="Pfam" id="PF13902">
    <property type="entry name" value="R3H-assoc"/>
    <property type="match status" value="1"/>
</dbReference>
<organism evidence="3 4">
    <name type="scientific">Recurvomyces mirabilis</name>
    <dbReference type="NCBI Taxonomy" id="574656"/>
    <lineage>
        <taxon>Eukaryota</taxon>
        <taxon>Fungi</taxon>
        <taxon>Dikarya</taxon>
        <taxon>Ascomycota</taxon>
        <taxon>Pezizomycotina</taxon>
        <taxon>Dothideomycetes</taxon>
        <taxon>Dothideomycetidae</taxon>
        <taxon>Mycosphaerellales</taxon>
        <taxon>Teratosphaeriaceae</taxon>
        <taxon>Recurvomyces</taxon>
    </lineage>
</organism>
<dbReference type="PANTHER" id="PTHR32019:SF2">
    <property type="entry name" value="R3H DOMAIN-CONTAINING PROTEIN 4"/>
    <property type="match status" value="1"/>
</dbReference>
<dbReference type="GO" id="GO:0003676">
    <property type="term" value="F:nucleic acid binding"/>
    <property type="evidence" value="ECO:0007669"/>
    <property type="project" value="InterPro"/>
</dbReference>
<reference evidence="3" key="1">
    <citation type="submission" date="2023-07" db="EMBL/GenBank/DDBJ databases">
        <title>Black Yeasts Isolated from many extreme environments.</title>
        <authorList>
            <person name="Coleine C."/>
            <person name="Stajich J.E."/>
            <person name="Selbmann L."/>
        </authorList>
    </citation>
    <scope>NUCLEOTIDE SEQUENCE</scope>
    <source>
        <strain evidence="3">CCFEE 5485</strain>
    </source>
</reference>
<feature type="region of interest" description="Disordered" evidence="1">
    <location>
        <begin position="84"/>
        <end position="111"/>
    </location>
</feature>
<dbReference type="InterPro" id="IPR036867">
    <property type="entry name" value="R3H_dom_sf"/>
</dbReference>
<protein>
    <recommendedName>
        <fullName evidence="2">R3H-associated N-terminal domain-containing protein</fullName>
    </recommendedName>
</protein>
<dbReference type="InterPro" id="IPR039629">
    <property type="entry name" value="R3HDM4"/>
</dbReference>
<proteinExistence type="predicted"/>
<evidence type="ECO:0000313" key="3">
    <source>
        <dbReference type="EMBL" id="KAK3678385.1"/>
    </source>
</evidence>
<evidence type="ECO:0000313" key="4">
    <source>
        <dbReference type="Proteomes" id="UP001274830"/>
    </source>
</evidence>
<accession>A0AAE0WVI2</accession>
<dbReference type="CDD" id="cd02325">
    <property type="entry name" value="R3H"/>
    <property type="match status" value="1"/>
</dbReference>
<dbReference type="SUPFAM" id="SSF82708">
    <property type="entry name" value="R3H domain"/>
    <property type="match status" value="1"/>
</dbReference>
<dbReference type="PANTHER" id="PTHR32019">
    <property type="entry name" value="R3H DOMAIN-CONTAINING PROTEIN 4"/>
    <property type="match status" value="1"/>
</dbReference>
<dbReference type="AlphaFoldDB" id="A0AAE0WVI2"/>
<evidence type="ECO:0000256" key="1">
    <source>
        <dbReference type="SAM" id="MobiDB-lite"/>
    </source>
</evidence>
<keyword evidence="4" id="KW-1185">Reference proteome</keyword>
<dbReference type="Proteomes" id="UP001274830">
    <property type="component" value="Unassembled WGS sequence"/>
</dbReference>
<evidence type="ECO:0000259" key="2">
    <source>
        <dbReference type="Pfam" id="PF13902"/>
    </source>
</evidence>
<gene>
    <name evidence="3" type="ORF">LTR78_001682</name>
</gene>
<sequence length="333" mass="37860">MSLQTKLETPERVAAPSSIERVEAWAVSQVADAVGAVSIESPTPKARTPRGATVTIDIPLDDSVDQDPLPRSRAEAVHTVYKRRQPVRRDSLNRRDALLKGKEGSRRRQKWENDRLLSNPWAEPPLPSDWEVQPTHPRQTVPYFLAPLWDAEYARTARERQKRAEAARAPQSKEDAEVQKVTRELRTKLKKSRGAKGLLQDLEAEVRGFIEQWEAKQAELEKEGLIDPDSEDEEIVFVGRNGVMSDERQREKDEETLEKDKLIFQSLVDDHGAAFGRYLVHSIAAYYGLQTWSVTTGNPARREAYVGLRLDPQTRRPSLNKGEMPRPLWAVVC</sequence>
<comment type="caution">
    <text evidence="3">The sequence shown here is derived from an EMBL/GenBank/DDBJ whole genome shotgun (WGS) entry which is preliminary data.</text>
</comment>
<dbReference type="InterPro" id="IPR025952">
    <property type="entry name" value="R3H-assoc_dom"/>
</dbReference>
<feature type="domain" description="R3H-associated N-terminal" evidence="2">
    <location>
        <begin position="84"/>
        <end position="191"/>
    </location>
</feature>
<feature type="compositionally biased region" description="Basic and acidic residues" evidence="1">
    <location>
        <begin position="87"/>
        <end position="111"/>
    </location>
</feature>
<name>A0AAE0WVI2_9PEZI</name>
<dbReference type="EMBL" id="JAUTXT010000004">
    <property type="protein sequence ID" value="KAK3678385.1"/>
    <property type="molecule type" value="Genomic_DNA"/>
</dbReference>